<dbReference type="KEGG" id="tsn:W908_00815"/>
<feature type="binding site" evidence="9">
    <location>
        <position position="237"/>
    </location>
    <ligand>
        <name>pyridoxal 5'-phosphate</name>
        <dbReference type="ChEBI" id="CHEBI:597326"/>
    </ligand>
</feature>
<feature type="binding site" evidence="9">
    <location>
        <position position="266"/>
    </location>
    <ligand>
        <name>substrate</name>
    </ligand>
</feature>
<comment type="subunit">
    <text evidence="9">Homodimer.</text>
</comment>
<reference evidence="10 11" key="1">
    <citation type="journal article" date="2015" name="Genome Announc.">
        <title>Genome Sequence of 'Candidatus Thioglobus singularis' Strain PS1, a Mixotroph from the SUP05 Clade of Marine Gammaproteobacteria.</title>
        <authorList>
            <person name="Marshall K.T."/>
            <person name="Morris R.M."/>
        </authorList>
    </citation>
    <scope>NUCLEOTIDE SEQUENCE [LARGE SCALE GENOMIC DNA]</scope>
    <source>
        <strain evidence="10 11">PS1</strain>
    </source>
</reference>
<organism evidence="10 11">
    <name type="scientific">Candidatus Pseudothioglobus singularis PS1</name>
    <dbReference type="NCBI Taxonomy" id="1125411"/>
    <lineage>
        <taxon>Bacteria</taxon>
        <taxon>Pseudomonadati</taxon>
        <taxon>Pseudomonadota</taxon>
        <taxon>Gammaproteobacteria</taxon>
        <taxon>Candidatus Pseudothioglobaceae</taxon>
        <taxon>Candidatus Pseudothioglobus</taxon>
    </lineage>
</organism>
<comment type="function">
    <text evidence="9">Catalyzes the transfer of the alpha-amino group from S-adenosyl-L-methionine (SAM) to 7-keto-8-aminopelargonic acid (KAPA) to form 7,8-diaminopelargonic acid (DAPA). It is the only aminotransferase known to utilize SAM as an amino donor.</text>
</comment>
<feature type="binding site" evidence="9">
    <location>
        <position position="294"/>
    </location>
    <ligand>
        <name>substrate</name>
    </ligand>
</feature>
<keyword evidence="4 9" id="KW-0808">Transferase</keyword>
<comment type="similarity">
    <text evidence="9">Belongs to the class-III pyridoxal-phosphate-dependent aminotransferase family. BioA subfamily.</text>
</comment>
<evidence type="ECO:0000313" key="10">
    <source>
        <dbReference type="EMBL" id="ALE01279.1"/>
    </source>
</evidence>
<evidence type="ECO:0000256" key="9">
    <source>
        <dbReference type="HAMAP-Rule" id="MF_00834"/>
    </source>
</evidence>
<dbReference type="Gene3D" id="3.40.640.10">
    <property type="entry name" value="Type I PLP-dependent aspartate aminotransferase-like (Major domain)"/>
    <property type="match status" value="1"/>
</dbReference>
<dbReference type="InterPro" id="IPR005815">
    <property type="entry name" value="BioA"/>
</dbReference>
<dbReference type="InterPro" id="IPR015422">
    <property type="entry name" value="PyrdxlP-dep_Trfase_small"/>
</dbReference>
<comment type="catalytic activity">
    <reaction evidence="8 9">
        <text>(8S)-8-amino-7-oxononanoate + S-adenosyl-L-methionine = S-adenosyl-4-methylsulfanyl-2-oxobutanoate + (7R,8S)-7,8-diammoniononanoate</text>
        <dbReference type="Rhea" id="RHEA:16861"/>
        <dbReference type="ChEBI" id="CHEBI:16490"/>
        <dbReference type="ChEBI" id="CHEBI:59789"/>
        <dbReference type="ChEBI" id="CHEBI:149468"/>
        <dbReference type="ChEBI" id="CHEBI:149469"/>
        <dbReference type="EC" id="2.6.1.62"/>
    </reaction>
</comment>
<dbReference type="UniPathway" id="UPA00078">
    <property type="reaction ID" value="UER00160"/>
</dbReference>
<dbReference type="CDD" id="cd00610">
    <property type="entry name" value="OAT_like"/>
    <property type="match status" value="1"/>
</dbReference>
<dbReference type="PANTHER" id="PTHR42684:SF17">
    <property type="entry name" value="ADENOSYLMETHIONINE-8-AMINO-7-OXONONANOATE AMINOTRANSFERASE"/>
    <property type="match status" value="1"/>
</dbReference>
<sequence>MNIDENHIWHPYANIPNKVPTYHVESAEGVYLNFKNGARIIDGMSSWWCMIHGYNNSYINDAVKSQIDKVSHVMFGGLTHQPAIDLCEKLINLTPKGLDKVFFADSGSVSVEVSLKMAIQYWQNKGQKEKSYFVTPRGGYHGDTFGAMSVCDPNKGMHHLFSEVLPKHYFVNQPKHDNTDEALSDLESRLSKSHKKIAAMILEPIVQGAGGMNIYEMDYLKGARALCDKYNVLMIVDEIATGFGRTGELFGCNHANIEPDIMCIGKALTGGYMTMAAAITNQKVSETVGVLMHGPTFMANPLACSAAIASIDLLVESNWKKRVSEIETILRDQLMPLQSHQSIFDVRVLGAIGVVEFNEELDMKKTQEKLIESGVWLRPYGRLLYTMPPFVISDNELLVITQAMAEIVDDSIK</sequence>
<dbReference type="InterPro" id="IPR005814">
    <property type="entry name" value="Aminotrans_3"/>
</dbReference>
<accession>A0A0M4M1F3</accession>
<gene>
    <name evidence="9" type="primary">bioA</name>
    <name evidence="10" type="ORF">W908_00815</name>
</gene>
<dbReference type="NCBIfam" id="NF004624">
    <property type="entry name" value="PRK05964.1"/>
    <property type="match status" value="1"/>
</dbReference>
<feature type="binding site" evidence="9">
    <location>
        <position position="47"/>
    </location>
    <ligand>
        <name>substrate</name>
    </ligand>
</feature>
<dbReference type="EC" id="2.6.1.62" evidence="9"/>
<comment type="subcellular location">
    <subcellularLocation>
        <location evidence="9">Cytoplasm</location>
    </subcellularLocation>
</comment>
<dbReference type="SUPFAM" id="SSF53383">
    <property type="entry name" value="PLP-dependent transferases"/>
    <property type="match status" value="1"/>
</dbReference>
<dbReference type="GO" id="GO:0004015">
    <property type="term" value="F:adenosylmethionine-8-amino-7-oxononanoate transaminase activity"/>
    <property type="evidence" value="ECO:0007669"/>
    <property type="project" value="UniProtKB-UniRule"/>
</dbReference>
<dbReference type="RefSeq" id="WP_082344992.1">
    <property type="nucleotide sequence ID" value="NZ_CP006911.1"/>
</dbReference>
<keyword evidence="6 9" id="KW-0093">Biotin biosynthesis</keyword>
<feature type="binding site" evidence="9">
    <location>
        <begin position="295"/>
        <end position="296"/>
    </location>
    <ligand>
        <name>pyridoxal 5'-phosphate</name>
        <dbReference type="ChEBI" id="CHEBI:597326"/>
    </ligand>
</feature>
<evidence type="ECO:0000256" key="1">
    <source>
        <dbReference type="ARBA" id="ARBA00001933"/>
    </source>
</evidence>
<keyword evidence="7 9" id="KW-0663">Pyridoxal phosphate</keyword>
<dbReference type="Gene3D" id="3.90.1150.10">
    <property type="entry name" value="Aspartate Aminotransferase, domain 1"/>
    <property type="match status" value="1"/>
</dbReference>
<keyword evidence="3 9" id="KW-0032">Aminotransferase</keyword>
<comment type="pathway">
    <text evidence="2 9">Cofactor biosynthesis; biotin biosynthesis; 7,8-diaminononanoate from 8-amino-7-oxononanoate (SAM route): step 1/1.</text>
</comment>
<evidence type="ECO:0000256" key="3">
    <source>
        <dbReference type="ARBA" id="ARBA00022576"/>
    </source>
</evidence>
<evidence type="ECO:0000256" key="5">
    <source>
        <dbReference type="ARBA" id="ARBA00022691"/>
    </source>
</evidence>
<name>A0A0M4M1F3_9GAMM</name>
<evidence type="ECO:0000256" key="8">
    <source>
        <dbReference type="ARBA" id="ARBA00048449"/>
    </source>
</evidence>
<dbReference type="NCBIfam" id="TIGR00508">
    <property type="entry name" value="bioA"/>
    <property type="match status" value="1"/>
</dbReference>
<keyword evidence="5 9" id="KW-0949">S-adenosyl-L-methionine</keyword>
<dbReference type="GO" id="GO:0030170">
    <property type="term" value="F:pyridoxal phosphate binding"/>
    <property type="evidence" value="ECO:0007669"/>
    <property type="project" value="UniProtKB-UniRule"/>
</dbReference>
<comment type="cofactor">
    <cofactor evidence="1 9">
        <name>pyridoxal 5'-phosphate</name>
        <dbReference type="ChEBI" id="CHEBI:597326"/>
    </cofactor>
</comment>
<dbReference type="EMBL" id="CP006911">
    <property type="protein sequence ID" value="ALE01279.1"/>
    <property type="molecule type" value="Genomic_DNA"/>
</dbReference>
<dbReference type="PROSITE" id="PS00600">
    <property type="entry name" value="AA_TRANSFER_CLASS_3"/>
    <property type="match status" value="1"/>
</dbReference>
<evidence type="ECO:0000256" key="6">
    <source>
        <dbReference type="ARBA" id="ARBA00022756"/>
    </source>
</evidence>
<dbReference type="GO" id="GO:0009102">
    <property type="term" value="P:biotin biosynthetic process"/>
    <property type="evidence" value="ECO:0007669"/>
    <property type="project" value="UniProtKB-UniRule"/>
</dbReference>
<dbReference type="FunFam" id="3.40.640.10:FF:000041">
    <property type="entry name" value="Adenosylmethionine-8-amino-7-oxononanoate aminotransferase"/>
    <property type="match status" value="1"/>
</dbReference>
<dbReference type="Proteomes" id="UP000068905">
    <property type="component" value="Chromosome"/>
</dbReference>
<dbReference type="STRING" id="1125411.W908_00815"/>
<dbReference type="GO" id="GO:0005737">
    <property type="term" value="C:cytoplasm"/>
    <property type="evidence" value="ECO:0007669"/>
    <property type="project" value="UniProtKB-SubCell"/>
</dbReference>
<protein>
    <recommendedName>
        <fullName evidence="9">Adenosylmethionine-8-amino-7-oxononanoate aminotransferase</fullName>
        <ecNumber evidence="9">2.6.1.62</ecNumber>
    </recommendedName>
    <alternativeName>
        <fullName evidence="9">7,8-diamino-pelargonic acid aminotransferase</fullName>
        <shortName evidence="9">DAPA AT</shortName>
        <shortName evidence="9">DAPA aminotransferase</shortName>
    </alternativeName>
    <alternativeName>
        <fullName evidence="9">7,8-diaminononanoate synthase</fullName>
        <shortName evidence="9">DANS</shortName>
    </alternativeName>
    <alternativeName>
        <fullName evidence="9">Diaminopelargonic acid synthase</fullName>
    </alternativeName>
</protein>
<evidence type="ECO:0000256" key="7">
    <source>
        <dbReference type="ARBA" id="ARBA00022898"/>
    </source>
</evidence>
<dbReference type="AlphaFoldDB" id="A0A0M4M1F3"/>
<feature type="modified residue" description="N6-(pyridoxal phosphate)lysine" evidence="9">
    <location>
        <position position="266"/>
    </location>
</feature>
<feature type="binding site" evidence="9">
    <location>
        <begin position="107"/>
        <end position="108"/>
    </location>
    <ligand>
        <name>pyridoxal 5'-phosphate</name>
        <dbReference type="ChEBI" id="CHEBI:597326"/>
    </ligand>
</feature>
<dbReference type="InterPro" id="IPR049704">
    <property type="entry name" value="Aminotrans_3_PPA_site"/>
</dbReference>
<dbReference type="HAMAP" id="MF_00834">
    <property type="entry name" value="BioA"/>
    <property type="match status" value="1"/>
</dbReference>
<keyword evidence="11" id="KW-1185">Reference proteome</keyword>
<feature type="binding site" evidence="9">
    <location>
        <position position="140"/>
    </location>
    <ligand>
        <name>substrate</name>
    </ligand>
</feature>
<proteinExistence type="inferred from homology"/>
<dbReference type="PATRIC" id="fig|1125411.7.peg.160"/>
<feature type="site" description="Participates in the substrate recognition with KAPA and in a stacking interaction with the adenine ring of SAM" evidence="9">
    <location>
        <position position="12"/>
    </location>
</feature>
<evidence type="ECO:0000256" key="2">
    <source>
        <dbReference type="ARBA" id="ARBA00005063"/>
    </source>
</evidence>
<dbReference type="Pfam" id="PF00202">
    <property type="entry name" value="Aminotran_3"/>
    <property type="match status" value="1"/>
</dbReference>
<evidence type="ECO:0000256" key="4">
    <source>
        <dbReference type="ARBA" id="ARBA00022679"/>
    </source>
</evidence>
<dbReference type="PIRSF" id="PIRSF000521">
    <property type="entry name" value="Transaminase_4ab_Lys_Orn"/>
    <property type="match status" value="1"/>
</dbReference>
<dbReference type="OrthoDB" id="9801052at2"/>
<feature type="binding site" evidence="9">
    <location>
        <position position="378"/>
    </location>
    <ligand>
        <name>substrate</name>
    </ligand>
</feature>
<keyword evidence="9" id="KW-0963">Cytoplasm</keyword>
<dbReference type="InterPro" id="IPR015421">
    <property type="entry name" value="PyrdxlP-dep_Trfase_major"/>
</dbReference>
<dbReference type="InterPro" id="IPR015424">
    <property type="entry name" value="PyrdxlP-dep_Trfase"/>
</dbReference>
<evidence type="ECO:0000313" key="11">
    <source>
        <dbReference type="Proteomes" id="UP000068905"/>
    </source>
</evidence>
<dbReference type="PANTHER" id="PTHR42684">
    <property type="entry name" value="ADENOSYLMETHIONINE-8-AMINO-7-OXONONANOATE AMINOTRANSFERASE"/>
    <property type="match status" value="1"/>
</dbReference>